<evidence type="ECO:0000313" key="1">
    <source>
        <dbReference type="EMBL" id="KZM93020.1"/>
    </source>
</evidence>
<dbReference type="Gene3D" id="3.30.420.10">
    <property type="entry name" value="Ribonuclease H-like superfamily/Ribonuclease H"/>
    <property type="match status" value="1"/>
</dbReference>
<dbReference type="EMBL" id="LNRQ01000005">
    <property type="protein sequence ID" value="KZM93020.1"/>
    <property type="molecule type" value="Genomic_DNA"/>
</dbReference>
<sequence>MFSSLLESKRSWQNICICSDSREVVHRLKEIKQQKSWQELDLSGMSRDLLGAMNFKYMGREYNSEANGLAKAGLFKTYIIKGWI</sequence>
<name>A0A162A058_DAUCS</name>
<comment type="caution">
    <text evidence="1">The sequence shown here is derived from an EMBL/GenBank/DDBJ whole genome shotgun (WGS) entry which is preliminary data.</text>
</comment>
<gene>
    <name evidence="1" type="ORF">DCAR_016265</name>
</gene>
<reference evidence="1" key="1">
    <citation type="journal article" date="2016" name="Nat. Genet.">
        <title>A high-quality carrot genome assembly provides new insights into carotenoid accumulation and asterid genome evolution.</title>
        <authorList>
            <person name="Iorizzo M."/>
            <person name="Ellison S."/>
            <person name="Senalik D."/>
            <person name="Zeng P."/>
            <person name="Satapoomin P."/>
            <person name="Huang J."/>
            <person name="Bowman M."/>
            <person name="Iovene M."/>
            <person name="Sanseverino W."/>
            <person name="Cavagnaro P."/>
            <person name="Yildiz M."/>
            <person name="Macko-Podgorni A."/>
            <person name="Moranska E."/>
            <person name="Grzebelus E."/>
            <person name="Grzebelus D."/>
            <person name="Ashrafi H."/>
            <person name="Zheng Z."/>
            <person name="Cheng S."/>
            <person name="Spooner D."/>
            <person name="Van Deynze A."/>
            <person name="Simon P."/>
        </authorList>
    </citation>
    <scope>NUCLEOTIDE SEQUENCE [LARGE SCALE GENOMIC DNA]</scope>
    <source>
        <tissue evidence="1">Leaf</tissue>
    </source>
</reference>
<accession>A0A162A058</accession>
<dbReference type="Gramene" id="KZM93020">
    <property type="protein sequence ID" value="KZM93020"/>
    <property type="gene ID" value="DCAR_016265"/>
</dbReference>
<dbReference type="GO" id="GO:0003676">
    <property type="term" value="F:nucleic acid binding"/>
    <property type="evidence" value="ECO:0007669"/>
    <property type="project" value="InterPro"/>
</dbReference>
<dbReference type="AlphaFoldDB" id="A0A162A058"/>
<evidence type="ECO:0008006" key="2">
    <source>
        <dbReference type="Google" id="ProtNLM"/>
    </source>
</evidence>
<protein>
    <recommendedName>
        <fullName evidence="2">RNase H type-1 domain-containing protein</fullName>
    </recommendedName>
</protein>
<organism evidence="1">
    <name type="scientific">Daucus carota subsp. sativus</name>
    <name type="common">Carrot</name>
    <dbReference type="NCBI Taxonomy" id="79200"/>
    <lineage>
        <taxon>Eukaryota</taxon>
        <taxon>Viridiplantae</taxon>
        <taxon>Streptophyta</taxon>
        <taxon>Embryophyta</taxon>
        <taxon>Tracheophyta</taxon>
        <taxon>Spermatophyta</taxon>
        <taxon>Magnoliopsida</taxon>
        <taxon>eudicotyledons</taxon>
        <taxon>Gunneridae</taxon>
        <taxon>Pentapetalae</taxon>
        <taxon>asterids</taxon>
        <taxon>campanulids</taxon>
        <taxon>Apiales</taxon>
        <taxon>Apiaceae</taxon>
        <taxon>Apioideae</taxon>
        <taxon>Scandiceae</taxon>
        <taxon>Daucinae</taxon>
        <taxon>Daucus</taxon>
        <taxon>Daucus sect. Daucus</taxon>
    </lineage>
</organism>
<proteinExistence type="predicted"/>
<dbReference type="InterPro" id="IPR036397">
    <property type="entry name" value="RNaseH_sf"/>
</dbReference>